<comment type="subcellular location">
    <subcellularLocation>
        <location evidence="2">Endomembrane system</location>
    </subcellularLocation>
    <subcellularLocation>
        <location evidence="1">Membrane</location>
        <topology evidence="1">Single-pass membrane protein</topology>
    </subcellularLocation>
</comment>
<dbReference type="CDD" id="cd00112">
    <property type="entry name" value="LDLa"/>
    <property type="match status" value="1"/>
</dbReference>
<dbReference type="Pfam" id="PF00057">
    <property type="entry name" value="Ldl_recept_a"/>
    <property type="match status" value="1"/>
</dbReference>
<reference evidence="11" key="1">
    <citation type="submission" date="2025-08" db="UniProtKB">
        <authorList>
            <consortium name="Ensembl"/>
        </authorList>
    </citation>
    <scope>IDENTIFICATION</scope>
</reference>
<dbReference type="InterPro" id="IPR002172">
    <property type="entry name" value="LDrepeatLR_classA_rpt"/>
</dbReference>
<evidence type="ECO:0000259" key="10">
    <source>
        <dbReference type="Pfam" id="PF25241"/>
    </source>
</evidence>
<dbReference type="InterPro" id="IPR036055">
    <property type="entry name" value="LDL_receptor-like_sf"/>
</dbReference>
<dbReference type="Gene3D" id="4.10.400.10">
    <property type="entry name" value="Low-density Lipoprotein Receptor"/>
    <property type="match status" value="1"/>
</dbReference>
<keyword evidence="6 9" id="KW-0472">Membrane</keyword>
<dbReference type="AlphaFoldDB" id="A0A8C6IDT9"/>
<dbReference type="PRINTS" id="PR00261">
    <property type="entry name" value="LDLRECEPTOR"/>
</dbReference>
<evidence type="ECO:0000256" key="1">
    <source>
        <dbReference type="ARBA" id="ARBA00004167"/>
    </source>
</evidence>
<dbReference type="GO" id="GO:0012505">
    <property type="term" value="C:endomembrane system"/>
    <property type="evidence" value="ECO:0007669"/>
    <property type="project" value="UniProtKB-SubCell"/>
</dbReference>
<dbReference type="InterPro" id="IPR050685">
    <property type="entry name" value="LDLR"/>
</dbReference>
<evidence type="ECO:0000256" key="6">
    <source>
        <dbReference type="ARBA" id="ARBA00023136"/>
    </source>
</evidence>
<evidence type="ECO:0000256" key="4">
    <source>
        <dbReference type="ARBA" id="ARBA00022737"/>
    </source>
</evidence>
<evidence type="ECO:0000256" key="2">
    <source>
        <dbReference type="ARBA" id="ARBA00004308"/>
    </source>
</evidence>
<keyword evidence="3 9" id="KW-0812">Transmembrane</keyword>
<dbReference type="InterPro" id="IPR023415">
    <property type="entry name" value="LDLR_class-A_CS"/>
</dbReference>
<dbReference type="InterPro" id="IPR057430">
    <property type="entry name" value="LDLRAD1_C"/>
</dbReference>
<dbReference type="SMART" id="SM00192">
    <property type="entry name" value="LDLa"/>
    <property type="match status" value="3"/>
</dbReference>
<keyword evidence="4" id="KW-0677">Repeat</keyword>
<reference evidence="11" key="2">
    <citation type="submission" date="2025-09" db="UniProtKB">
        <authorList>
            <consortium name="Ensembl"/>
        </authorList>
    </citation>
    <scope>IDENTIFICATION</scope>
</reference>
<dbReference type="GO" id="GO:0005886">
    <property type="term" value="C:plasma membrane"/>
    <property type="evidence" value="ECO:0007669"/>
    <property type="project" value="TreeGrafter"/>
</dbReference>
<dbReference type="Pfam" id="PF25241">
    <property type="entry name" value="LDLRAD1_C"/>
    <property type="match status" value="1"/>
</dbReference>
<name>A0A8C6IDT9_MUSSI</name>
<evidence type="ECO:0000256" key="3">
    <source>
        <dbReference type="ARBA" id="ARBA00022692"/>
    </source>
</evidence>
<keyword evidence="12" id="KW-1185">Reference proteome</keyword>
<accession>A0A8C6IDT9</accession>
<dbReference type="PROSITE" id="PS50068">
    <property type="entry name" value="LDLRA_2"/>
    <property type="match status" value="2"/>
</dbReference>
<dbReference type="PANTHER" id="PTHR24270:SF62">
    <property type="entry name" value="LOW-DENSITY LIPOPROTEIN RECEPTOR-RELATED PROTEIN 2"/>
    <property type="match status" value="1"/>
</dbReference>
<dbReference type="PROSITE" id="PS01209">
    <property type="entry name" value="LDLRA_1"/>
    <property type="match status" value="1"/>
</dbReference>
<dbReference type="Proteomes" id="UP000694415">
    <property type="component" value="Unplaced"/>
</dbReference>
<evidence type="ECO:0000313" key="11">
    <source>
        <dbReference type="Ensembl" id="ENSMSIP00000034295.1"/>
    </source>
</evidence>
<dbReference type="GeneTree" id="ENSGT00390000008557"/>
<proteinExistence type="predicted"/>
<evidence type="ECO:0000256" key="5">
    <source>
        <dbReference type="ARBA" id="ARBA00022989"/>
    </source>
</evidence>
<dbReference type="SUPFAM" id="SSF57424">
    <property type="entry name" value="LDL receptor-like module"/>
    <property type="match status" value="1"/>
</dbReference>
<dbReference type="PANTHER" id="PTHR24270">
    <property type="entry name" value="LOW-DENSITY LIPOPROTEIN RECEPTOR-RELATED"/>
    <property type="match status" value="1"/>
</dbReference>
<evidence type="ECO:0000256" key="9">
    <source>
        <dbReference type="SAM" id="Phobius"/>
    </source>
</evidence>
<evidence type="ECO:0000256" key="7">
    <source>
        <dbReference type="ARBA" id="ARBA00023157"/>
    </source>
</evidence>
<keyword evidence="5 9" id="KW-1133">Transmembrane helix</keyword>
<evidence type="ECO:0000256" key="8">
    <source>
        <dbReference type="PROSITE-ProRule" id="PRU00124"/>
    </source>
</evidence>
<sequence>MRLNSGFRVTSEKEVANCRSAGIKGVPRTGSSVHQSPGLPGFMAAPRVHPQGQATGVSFLPTAADVPSDQHRKKGHSCLPTRKCLLTSCGVFLVLGVVAAAIAVGIIFGTPTKPASWTYHQCRTASQQPGFLCEDRTTCLPPSLLCDGKTDCRDGWDEAAASCGQMPDSLPQNLIFKCPNQKTWTFVDRVCDTRNDCGDCSDESVSRCPECSGWRCETVFFADCACIPRSRCRNGIQDCADWSDENLCD</sequence>
<feature type="domain" description="LDLRAD1-like C-terminal" evidence="10">
    <location>
        <begin position="208"/>
        <end position="246"/>
    </location>
</feature>
<evidence type="ECO:0000313" key="12">
    <source>
        <dbReference type="Proteomes" id="UP000694415"/>
    </source>
</evidence>
<organism evidence="11 12">
    <name type="scientific">Mus spicilegus</name>
    <name type="common">Mound-building mouse</name>
    <dbReference type="NCBI Taxonomy" id="10103"/>
    <lineage>
        <taxon>Eukaryota</taxon>
        <taxon>Metazoa</taxon>
        <taxon>Chordata</taxon>
        <taxon>Craniata</taxon>
        <taxon>Vertebrata</taxon>
        <taxon>Euteleostomi</taxon>
        <taxon>Mammalia</taxon>
        <taxon>Eutheria</taxon>
        <taxon>Euarchontoglires</taxon>
        <taxon>Glires</taxon>
        <taxon>Rodentia</taxon>
        <taxon>Myomorpha</taxon>
        <taxon>Muroidea</taxon>
        <taxon>Muridae</taxon>
        <taxon>Murinae</taxon>
        <taxon>Mus</taxon>
        <taxon>Mus</taxon>
    </lineage>
</organism>
<keyword evidence="7" id="KW-1015">Disulfide bond</keyword>
<protein>
    <submittedName>
        <fullName evidence="11">Predicted gene 21976</fullName>
    </submittedName>
</protein>
<dbReference type="GO" id="GO:0016192">
    <property type="term" value="P:vesicle-mediated transport"/>
    <property type="evidence" value="ECO:0007669"/>
    <property type="project" value="UniProtKB-ARBA"/>
</dbReference>
<dbReference type="Ensembl" id="ENSMSIT00000043209.1">
    <property type="protein sequence ID" value="ENSMSIP00000034295.1"/>
    <property type="gene ID" value="ENSMSIG00000028609.1"/>
</dbReference>
<comment type="caution">
    <text evidence="8">Lacks conserved residue(s) required for the propagation of feature annotation.</text>
</comment>
<feature type="transmembrane region" description="Helical" evidence="9">
    <location>
        <begin position="84"/>
        <end position="108"/>
    </location>
</feature>